<gene>
    <name evidence="1" type="ORF">AV530_012595</name>
</gene>
<dbReference type="Proteomes" id="UP000190648">
    <property type="component" value="Unassembled WGS sequence"/>
</dbReference>
<dbReference type="EMBL" id="LSYS01008075">
    <property type="protein sequence ID" value="OPJ69577.1"/>
    <property type="molecule type" value="Genomic_DNA"/>
</dbReference>
<keyword evidence="2" id="KW-1185">Reference proteome</keyword>
<evidence type="ECO:0000313" key="2">
    <source>
        <dbReference type="Proteomes" id="UP000190648"/>
    </source>
</evidence>
<evidence type="ECO:0000313" key="1">
    <source>
        <dbReference type="EMBL" id="OPJ69577.1"/>
    </source>
</evidence>
<dbReference type="AlphaFoldDB" id="A0A1V4JCT4"/>
<comment type="caution">
    <text evidence="1">The sequence shown here is derived from an EMBL/GenBank/DDBJ whole genome shotgun (WGS) entry which is preliminary data.</text>
</comment>
<sequence length="101" mass="11445">MTEHSGSSSDDELMEFQLNRRKRNAGISLAGQDKEKKDENVILGDCRQIISSSCAIVQSLHKAAFKNLQIILCEKTFCGKKTFIWYWMGISEILGEREAAF</sequence>
<organism evidence="1 2">
    <name type="scientific">Patagioenas fasciata monilis</name>
    <dbReference type="NCBI Taxonomy" id="372326"/>
    <lineage>
        <taxon>Eukaryota</taxon>
        <taxon>Metazoa</taxon>
        <taxon>Chordata</taxon>
        <taxon>Craniata</taxon>
        <taxon>Vertebrata</taxon>
        <taxon>Euteleostomi</taxon>
        <taxon>Archelosauria</taxon>
        <taxon>Archosauria</taxon>
        <taxon>Dinosauria</taxon>
        <taxon>Saurischia</taxon>
        <taxon>Theropoda</taxon>
        <taxon>Coelurosauria</taxon>
        <taxon>Aves</taxon>
        <taxon>Neognathae</taxon>
        <taxon>Neoaves</taxon>
        <taxon>Columbimorphae</taxon>
        <taxon>Columbiformes</taxon>
        <taxon>Columbidae</taxon>
        <taxon>Patagioenas</taxon>
    </lineage>
</organism>
<protein>
    <submittedName>
        <fullName evidence="1">Uncharacterized protein</fullName>
    </submittedName>
</protein>
<name>A0A1V4JCT4_PATFA</name>
<proteinExistence type="predicted"/>
<accession>A0A1V4JCT4</accession>
<reference evidence="1 2" key="1">
    <citation type="submission" date="2016-02" db="EMBL/GenBank/DDBJ databases">
        <title>Band-tailed pigeon sequencing and assembly.</title>
        <authorList>
            <person name="Soares A.E."/>
            <person name="Novak B.J."/>
            <person name="Rice E.S."/>
            <person name="O'Connell B."/>
            <person name="Chang D."/>
            <person name="Weber S."/>
            <person name="Shapiro B."/>
        </authorList>
    </citation>
    <scope>NUCLEOTIDE SEQUENCE [LARGE SCALE GENOMIC DNA]</scope>
    <source>
        <strain evidence="1">BTP2013</strain>
        <tissue evidence="1">Blood</tissue>
    </source>
</reference>